<dbReference type="PaxDb" id="4113-PGSC0003DMT400043597"/>
<organism evidence="1 2">
    <name type="scientific">Solanum tuberosum</name>
    <name type="common">Potato</name>
    <dbReference type="NCBI Taxonomy" id="4113"/>
    <lineage>
        <taxon>Eukaryota</taxon>
        <taxon>Viridiplantae</taxon>
        <taxon>Streptophyta</taxon>
        <taxon>Embryophyta</taxon>
        <taxon>Tracheophyta</taxon>
        <taxon>Spermatophyta</taxon>
        <taxon>Magnoliopsida</taxon>
        <taxon>eudicotyledons</taxon>
        <taxon>Gunneridae</taxon>
        <taxon>Pentapetalae</taxon>
        <taxon>asterids</taxon>
        <taxon>lamiids</taxon>
        <taxon>Solanales</taxon>
        <taxon>Solanaceae</taxon>
        <taxon>Solanoideae</taxon>
        <taxon>Solaneae</taxon>
        <taxon>Solanum</taxon>
    </lineage>
</organism>
<name>M1BEX3_SOLTU</name>
<protein>
    <submittedName>
        <fullName evidence="1">Uncharacterized protein</fullName>
    </submittedName>
</protein>
<evidence type="ECO:0000313" key="1">
    <source>
        <dbReference type="EnsemblPlants" id="PGSC0003DMT400043597"/>
    </source>
</evidence>
<evidence type="ECO:0000313" key="2">
    <source>
        <dbReference type="Proteomes" id="UP000011115"/>
    </source>
</evidence>
<dbReference type="Gramene" id="PGSC0003DMT400043597">
    <property type="protein sequence ID" value="PGSC0003DMT400043597"/>
    <property type="gene ID" value="PGSC0003DMG401016929"/>
</dbReference>
<accession>M1BEX3</accession>
<dbReference type="AlphaFoldDB" id="M1BEX3"/>
<proteinExistence type="predicted"/>
<keyword evidence="2" id="KW-1185">Reference proteome</keyword>
<dbReference type="Proteomes" id="UP000011115">
    <property type="component" value="Unassembled WGS sequence"/>
</dbReference>
<reference evidence="2" key="1">
    <citation type="journal article" date="2011" name="Nature">
        <title>Genome sequence and analysis of the tuber crop potato.</title>
        <authorList>
            <consortium name="The Potato Genome Sequencing Consortium"/>
        </authorList>
    </citation>
    <scope>NUCLEOTIDE SEQUENCE [LARGE SCALE GENOMIC DNA]</scope>
    <source>
        <strain evidence="2">cv. DM1-3 516 R44</strain>
    </source>
</reference>
<dbReference type="InParanoid" id="M1BEX3"/>
<dbReference type="EnsemblPlants" id="PGSC0003DMT400043597">
    <property type="protein sequence ID" value="PGSC0003DMT400043597"/>
    <property type="gene ID" value="PGSC0003DMG401016929"/>
</dbReference>
<dbReference type="HOGENOM" id="CLU_2531879_0_0_1"/>
<reference evidence="1" key="2">
    <citation type="submission" date="2015-06" db="UniProtKB">
        <authorList>
            <consortium name="EnsemblPlants"/>
        </authorList>
    </citation>
    <scope>IDENTIFICATION</scope>
    <source>
        <strain evidence="1">DM1-3 516 R44</strain>
    </source>
</reference>
<sequence length="84" mass="9978">MENKEPEPSLQPTKLSQIEIVRTGYYQVLIENAKINPKKQSDLFLIMNVPTRATSPDHRKIYYRCVRLPFFLTDHRKQSEFLLI</sequence>